<accession>A0A656CBD7</accession>
<evidence type="ECO:0000313" key="1">
    <source>
        <dbReference type="EMBL" id="MSB50575.1"/>
    </source>
</evidence>
<proteinExistence type="predicted"/>
<organism evidence="1 2">
    <name type="scientific">Flavonifractor plautii</name>
    <name type="common">Fusobacterium plautii</name>
    <dbReference type="NCBI Taxonomy" id="292800"/>
    <lineage>
        <taxon>Bacteria</taxon>
        <taxon>Bacillati</taxon>
        <taxon>Bacillota</taxon>
        <taxon>Clostridia</taxon>
        <taxon>Eubacteriales</taxon>
        <taxon>Oscillospiraceae</taxon>
        <taxon>Flavonifractor</taxon>
    </lineage>
</organism>
<evidence type="ECO:0000313" key="2">
    <source>
        <dbReference type="Proteomes" id="UP000429811"/>
    </source>
</evidence>
<dbReference type="Pfam" id="PF19553">
    <property type="entry name" value="DUF6076"/>
    <property type="match status" value="1"/>
</dbReference>
<reference evidence="1 2" key="1">
    <citation type="journal article" date="2019" name="Nat. Med.">
        <title>A library of human gut bacterial isolates paired with longitudinal multiomics data enables mechanistic microbiome research.</title>
        <authorList>
            <person name="Poyet M."/>
            <person name="Groussin M."/>
            <person name="Gibbons S.M."/>
            <person name="Avila-Pacheco J."/>
            <person name="Jiang X."/>
            <person name="Kearney S.M."/>
            <person name="Perrotta A.R."/>
            <person name="Berdy B."/>
            <person name="Zhao S."/>
            <person name="Lieberman T.D."/>
            <person name="Swanson P.K."/>
            <person name="Smith M."/>
            <person name="Roesemann S."/>
            <person name="Alexander J.E."/>
            <person name="Rich S.A."/>
            <person name="Livny J."/>
            <person name="Vlamakis H."/>
            <person name="Clish C."/>
            <person name="Bullock K."/>
            <person name="Deik A."/>
            <person name="Scott J."/>
            <person name="Pierce K.A."/>
            <person name="Xavier R.J."/>
            <person name="Alm E.J."/>
        </authorList>
    </citation>
    <scope>NUCLEOTIDE SEQUENCE [LARGE SCALE GENOMIC DNA]</scope>
    <source>
        <strain evidence="1 2">BIOML-A5</strain>
    </source>
</reference>
<dbReference type="EMBL" id="WKPO01000036">
    <property type="protein sequence ID" value="MSB50575.1"/>
    <property type="molecule type" value="Genomic_DNA"/>
</dbReference>
<comment type="caution">
    <text evidence="1">The sequence shown here is derived from an EMBL/GenBank/DDBJ whole genome shotgun (WGS) entry which is preliminary data.</text>
</comment>
<dbReference type="InterPro" id="IPR045722">
    <property type="entry name" value="DUF6076"/>
</dbReference>
<gene>
    <name evidence="1" type="ORF">GKE90_18070</name>
</gene>
<name>A0A656CBD7_FLAPL</name>
<dbReference type="RefSeq" id="WP_055178581.1">
    <property type="nucleotide sequence ID" value="NZ_CAAKOI010000484.1"/>
</dbReference>
<dbReference type="Proteomes" id="UP000429811">
    <property type="component" value="Unassembled WGS sequence"/>
</dbReference>
<dbReference type="AlphaFoldDB" id="A0A656CBD7"/>
<sequence>MPLGIRQNNNFLHLTMDVWQDQIFFNETVYPAGHFAAELLNVPEETMRELVTHGGAISHQVEDLALAGQGEFINLLDGTRASLEKVLDALWHCPPYSLMAKAQEQHTLEVLFSPASHNDLLKPASPVREFFFRYLVAAFSIPLGIQHFAVAARYFEEGYLRRLKKRTETFFAMAAHDCFNSEWFWDMMRDLPVPDVEPFTITPDLRSSYVFARHPKQEKETVFVNRYFFDHAISFYIFDLMNGLQHGHAPSRCCGCGTYFLTTNGHMPKYCNGIAPQDPRMTCRQYGAMMRQKEENKQHPVYRLFTTRTNTIRKHYQRGKISDELRNEALYVAESLRDKALMDNDYAANGYAHDMEQEAIYAQAKVRLAREDRP</sequence>
<protein>
    <submittedName>
        <fullName evidence="1">Uncharacterized protein</fullName>
    </submittedName>
</protein>